<comment type="subcellular location">
    <subcellularLocation>
        <location evidence="1">Cell membrane</location>
        <topology evidence="1">Multi-pass membrane protein</topology>
    </subcellularLocation>
</comment>
<keyword evidence="16" id="KW-1185">Reference proteome</keyword>
<feature type="transmembrane region" description="Helical" evidence="13">
    <location>
        <begin position="146"/>
        <end position="167"/>
    </location>
</feature>
<sequence length="376" mass="42077">MAEDTGQDKTEEPTAKRLEDARKKGQVARSRELNTFVMLVTSSVLLLFMGGYIGQGMIEIMQTQFQLSREVIFAPESPVKYFKQALLDAFWLISPFLAVLVVAALIGPLVLSGWVFSWEALTPKLEKLDPIKGLARLFSKKGLIELLKALIKFLLVFGVAMILYKSFLNEFLGLSAEPLGQAVQHALSHIGFGFLVLSASLILIVMVDVPYQLWDHHEKLKMTRQEVRDEMKESQGNPEIKGRQRRIQMEMSQRRMMEEVPKADVIVTNPTHFAVALQYDQNSSAAPKVIAKGTDLIAAQIRNLAAGAKVPLLVAPPLARALYYSTDLKQEIPQGLFLAVAQVLAYVYQLKTAKAYGWDAPLPPQDLPIPEEFRRD</sequence>
<keyword evidence="15" id="KW-0966">Cell projection</keyword>
<gene>
    <name evidence="13 15" type="primary">flhB</name>
    <name evidence="15" type="ORF">EQU24_15935</name>
</gene>
<dbReference type="KEGG" id="mbur:EQU24_15935"/>
<protein>
    <recommendedName>
        <fullName evidence="3 13">Flagellar biosynthetic protein FlhB</fullName>
    </recommendedName>
</protein>
<evidence type="ECO:0000313" key="16">
    <source>
        <dbReference type="Proteomes" id="UP000305881"/>
    </source>
</evidence>
<feature type="transmembrane region" description="Helical" evidence="13">
    <location>
        <begin position="33"/>
        <end position="53"/>
    </location>
</feature>
<keyword evidence="4 13" id="KW-0813">Transport</keyword>
<comment type="similarity">
    <text evidence="2 13">Belongs to the type III secretion exporter family.</text>
</comment>
<dbReference type="EMBL" id="CP035467">
    <property type="protein sequence ID" value="QCW83562.1"/>
    <property type="molecule type" value="Genomic_DNA"/>
</dbReference>
<keyword evidence="6 13" id="KW-0812">Transmembrane</keyword>
<feature type="transmembrane region" description="Helical" evidence="13">
    <location>
        <begin position="187"/>
        <end position="214"/>
    </location>
</feature>
<dbReference type="GO" id="GO:0009306">
    <property type="term" value="P:protein secretion"/>
    <property type="evidence" value="ECO:0007669"/>
    <property type="project" value="InterPro"/>
</dbReference>
<dbReference type="InterPro" id="IPR029025">
    <property type="entry name" value="T3SS_substrate_exporter_C"/>
</dbReference>
<keyword evidence="15" id="KW-0969">Cilium</keyword>
<evidence type="ECO:0000256" key="9">
    <source>
        <dbReference type="ARBA" id="ARBA00022989"/>
    </source>
</evidence>
<evidence type="ECO:0000256" key="2">
    <source>
        <dbReference type="ARBA" id="ARBA00010690"/>
    </source>
</evidence>
<evidence type="ECO:0000256" key="7">
    <source>
        <dbReference type="ARBA" id="ARBA00022795"/>
    </source>
</evidence>
<dbReference type="PRINTS" id="PR00950">
    <property type="entry name" value="TYPE3IMSPROT"/>
</dbReference>
<evidence type="ECO:0000256" key="1">
    <source>
        <dbReference type="ARBA" id="ARBA00004651"/>
    </source>
</evidence>
<keyword evidence="9 13" id="KW-1133">Transmembrane helix</keyword>
<dbReference type="GO" id="GO:0005886">
    <property type="term" value="C:plasma membrane"/>
    <property type="evidence" value="ECO:0007669"/>
    <property type="project" value="UniProtKB-SubCell"/>
</dbReference>
<evidence type="ECO:0000256" key="8">
    <source>
        <dbReference type="ARBA" id="ARBA00022927"/>
    </source>
</evidence>
<dbReference type="AlphaFoldDB" id="A0A4P9UQ62"/>
<dbReference type="PANTHER" id="PTHR30531">
    <property type="entry name" value="FLAGELLAR BIOSYNTHETIC PROTEIN FLHB"/>
    <property type="match status" value="1"/>
</dbReference>
<name>A0A4P9UQ62_METBY</name>
<dbReference type="RefSeq" id="WP_017842635.1">
    <property type="nucleotide sequence ID" value="NZ_CP035467.1"/>
</dbReference>
<dbReference type="Gene3D" id="3.40.1690.10">
    <property type="entry name" value="secretion proteins EscU"/>
    <property type="match status" value="1"/>
</dbReference>
<accession>A0A4P9UQ62</accession>
<evidence type="ECO:0000313" key="15">
    <source>
        <dbReference type="EMBL" id="QCW83562.1"/>
    </source>
</evidence>
<proteinExistence type="inferred from homology"/>
<feature type="region of interest" description="Disordered" evidence="14">
    <location>
        <begin position="1"/>
        <end position="23"/>
    </location>
</feature>
<dbReference type="Proteomes" id="UP000305881">
    <property type="component" value="Chromosome"/>
</dbReference>
<dbReference type="PANTHER" id="PTHR30531:SF12">
    <property type="entry name" value="FLAGELLAR BIOSYNTHETIC PROTEIN FLHB"/>
    <property type="match status" value="1"/>
</dbReference>
<keyword evidence="11 13" id="KW-1006">Bacterial flagellum protein export</keyword>
<dbReference type="GO" id="GO:0044780">
    <property type="term" value="P:bacterial-type flagellum assembly"/>
    <property type="evidence" value="ECO:0007669"/>
    <property type="project" value="InterPro"/>
</dbReference>
<dbReference type="InterPro" id="IPR006135">
    <property type="entry name" value="T3SS_substrate_exporter"/>
</dbReference>
<dbReference type="InterPro" id="IPR006136">
    <property type="entry name" value="FlhB"/>
</dbReference>
<evidence type="ECO:0000256" key="6">
    <source>
        <dbReference type="ARBA" id="ARBA00022692"/>
    </source>
</evidence>
<reference evidence="16" key="1">
    <citation type="journal article" date="2019" name="J. Bacteriol.">
        <title>A Mutagenic Screen Identifies a TonB-Dependent Receptor Required for the Lanthanide Metal Switch in the Type I Methanotroph 'Methylotuvimicrobium buryatense' 5GB1C.</title>
        <authorList>
            <person name="Groom J.D."/>
            <person name="Ford S.M."/>
            <person name="Pesesky M.W."/>
            <person name="Lidstrom M.E."/>
        </authorList>
    </citation>
    <scope>NUCLEOTIDE SEQUENCE [LARGE SCALE GENOMIC DNA]</scope>
    <source>
        <strain evidence="16">5GB1C</strain>
    </source>
</reference>
<keyword evidence="8 13" id="KW-0653">Protein transport</keyword>
<dbReference type="Pfam" id="PF01312">
    <property type="entry name" value="Bac_export_2"/>
    <property type="match status" value="1"/>
</dbReference>
<evidence type="ECO:0000256" key="14">
    <source>
        <dbReference type="SAM" id="MobiDB-lite"/>
    </source>
</evidence>
<keyword evidence="5 13" id="KW-1003">Cell membrane</keyword>
<dbReference type="STRING" id="675511.GCA_000341735_04266"/>
<evidence type="ECO:0000256" key="13">
    <source>
        <dbReference type="RuleBase" id="RU364091"/>
    </source>
</evidence>
<dbReference type="SUPFAM" id="SSF160544">
    <property type="entry name" value="EscU C-terminal domain-like"/>
    <property type="match status" value="1"/>
</dbReference>
<organism evidence="15 16">
    <name type="scientific">Methylotuvimicrobium buryatense</name>
    <name type="common">Methylomicrobium buryatense</name>
    <dbReference type="NCBI Taxonomy" id="95641"/>
    <lineage>
        <taxon>Bacteria</taxon>
        <taxon>Pseudomonadati</taxon>
        <taxon>Pseudomonadota</taxon>
        <taxon>Gammaproteobacteria</taxon>
        <taxon>Methylococcales</taxon>
        <taxon>Methylococcaceae</taxon>
        <taxon>Methylotuvimicrobium</taxon>
    </lineage>
</organism>
<dbReference type="Gene3D" id="6.10.250.2080">
    <property type="match status" value="1"/>
</dbReference>
<evidence type="ECO:0000256" key="3">
    <source>
        <dbReference type="ARBA" id="ARBA00021622"/>
    </source>
</evidence>
<dbReference type="OrthoDB" id="9807950at2"/>
<evidence type="ECO:0000256" key="4">
    <source>
        <dbReference type="ARBA" id="ARBA00022448"/>
    </source>
</evidence>
<dbReference type="FunFam" id="3.40.1690.10:FF:000001">
    <property type="entry name" value="Flagellar biosynthetic protein FlhB"/>
    <property type="match status" value="1"/>
</dbReference>
<comment type="function">
    <text evidence="12 13">Required for formation of the rod structure in the basal body of the flagellar apparatus. Together with FliI and FliH, may constitute the export apparatus of flagellin.</text>
</comment>
<keyword evidence="7 13" id="KW-1005">Bacterial flagellum biogenesis</keyword>
<keyword evidence="10 13" id="KW-0472">Membrane</keyword>
<evidence type="ECO:0000256" key="12">
    <source>
        <dbReference type="ARBA" id="ARBA00025078"/>
    </source>
</evidence>
<keyword evidence="15" id="KW-0282">Flagellum</keyword>
<feature type="transmembrane region" description="Helical" evidence="13">
    <location>
        <begin position="89"/>
        <end position="116"/>
    </location>
</feature>
<dbReference type="NCBIfam" id="TIGR00328">
    <property type="entry name" value="flhB"/>
    <property type="match status" value="1"/>
</dbReference>
<evidence type="ECO:0000256" key="11">
    <source>
        <dbReference type="ARBA" id="ARBA00023225"/>
    </source>
</evidence>
<evidence type="ECO:0000256" key="5">
    <source>
        <dbReference type="ARBA" id="ARBA00022475"/>
    </source>
</evidence>
<evidence type="ECO:0000256" key="10">
    <source>
        <dbReference type="ARBA" id="ARBA00023136"/>
    </source>
</evidence>